<comment type="caution">
    <text evidence="1">The sequence shown here is derived from an EMBL/GenBank/DDBJ whole genome shotgun (WGS) entry which is preliminary data.</text>
</comment>
<dbReference type="PROSITE" id="PS51257">
    <property type="entry name" value="PROKAR_LIPOPROTEIN"/>
    <property type="match status" value="1"/>
</dbReference>
<gene>
    <name evidence="1" type="ORF">GNP88_12320</name>
</gene>
<protein>
    <submittedName>
        <fullName evidence="1">DUF1471 domain-containing protein</fullName>
    </submittedName>
</protein>
<dbReference type="RefSeq" id="WP_155653171.1">
    <property type="nucleotide sequence ID" value="NZ_JBHOGZ010000001.1"/>
</dbReference>
<reference evidence="1 2" key="1">
    <citation type="submission" date="2019-11" db="EMBL/GenBank/DDBJ databases">
        <title>Using colonization assays and comparative genomics to discover symbiosis behaviors and factors in Vibrio fischeri.</title>
        <authorList>
            <person name="Bongrand C."/>
            <person name="Moriano-Gutierrez S."/>
            <person name="Arevalo P."/>
            <person name="Mcfall-Ngai M."/>
            <person name="Visick K."/>
            <person name="Polz M.F."/>
            <person name="Ruby E.G."/>
        </authorList>
    </citation>
    <scope>NUCLEOTIDE SEQUENCE [LARGE SCALE GENOMIC DNA]</scope>
    <source>
        <strain evidence="2">emors.4.1</strain>
    </source>
</reference>
<dbReference type="Proteomes" id="UP000448038">
    <property type="component" value="Unassembled WGS sequence"/>
</dbReference>
<organism evidence="1 2">
    <name type="scientific">Aliivibrio fischeri</name>
    <name type="common">Vibrio fischeri</name>
    <dbReference type="NCBI Taxonomy" id="668"/>
    <lineage>
        <taxon>Bacteria</taxon>
        <taxon>Pseudomonadati</taxon>
        <taxon>Pseudomonadota</taxon>
        <taxon>Gammaproteobacteria</taxon>
        <taxon>Vibrionales</taxon>
        <taxon>Vibrionaceae</taxon>
        <taxon>Aliivibrio</taxon>
    </lineage>
</organism>
<evidence type="ECO:0000313" key="2">
    <source>
        <dbReference type="Proteomes" id="UP000448038"/>
    </source>
</evidence>
<sequence length="196" mass="21881">MKQIIFAISMLFLVSGCVTRKIPIMPEAKVISPISEMAAHKLNCEIVDTYVLEKSHPNNVLPVLKNQTFLLGGNRYRVSSVLSERRGKPTSVVAEIYSCPNPYEIKPAGRVNLLPGAHDVKPITFSEIENTDCKVLTSHVVDKTNPDNIYIELSNEVFMRGGNRYHITKIIDTDGANPTSLAADIYRCKHQSVDFH</sequence>
<accession>A0A844P225</accession>
<dbReference type="AlphaFoldDB" id="A0A844P225"/>
<dbReference type="EMBL" id="WOBN01000019">
    <property type="protein sequence ID" value="MUK49952.1"/>
    <property type="molecule type" value="Genomic_DNA"/>
</dbReference>
<proteinExistence type="predicted"/>
<name>A0A844P225_ALIFS</name>
<evidence type="ECO:0000313" key="1">
    <source>
        <dbReference type="EMBL" id="MUK49952.1"/>
    </source>
</evidence>